<keyword evidence="1 2" id="KW-0238">DNA-binding</keyword>
<dbReference type="PANTHER" id="PTHR30055">
    <property type="entry name" value="HTH-TYPE TRANSCRIPTIONAL REGULATOR RUTR"/>
    <property type="match status" value="1"/>
</dbReference>
<comment type="caution">
    <text evidence="5">The sequence shown here is derived from an EMBL/GenBank/DDBJ whole genome shotgun (WGS) entry which is preliminary data.</text>
</comment>
<organism evidence="5 6">
    <name type="scientific">Pseudomonas maioricensis</name>
    <dbReference type="NCBI Taxonomy" id="1766623"/>
    <lineage>
        <taxon>Bacteria</taxon>
        <taxon>Pseudomonadati</taxon>
        <taxon>Pseudomonadota</taxon>
        <taxon>Gammaproteobacteria</taxon>
        <taxon>Pseudomonadales</taxon>
        <taxon>Pseudomonadaceae</taxon>
        <taxon>Pseudomonas</taxon>
    </lineage>
</organism>
<evidence type="ECO:0000259" key="4">
    <source>
        <dbReference type="PROSITE" id="PS50977"/>
    </source>
</evidence>
<dbReference type="PANTHER" id="PTHR30055:SF146">
    <property type="entry name" value="HTH-TYPE TRANSCRIPTIONAL DUAL REGULATOR CECR"/>
    <property type="match status" value="1"/>
</dbReference>
<evidence type="ECO:0000313" key="6">
    <source>
        <dbReference type="Proteomes" id="UP001320513"/>
    </source>
</evidence>
<protein>
    <submittedName>
        <fullName evidence="5">TetR family transcriptional regulator</fullName>
    </submittedName>
</protein>
<dbReference type="Pfam" id="PF00440">
    <property type="entry name" value="TetR_N"/>
    <property type="match status" value="1"/>
</dbReference>
<feature type="domain" description="HTH tetR-type" evidence="4">
    <location>
        <begin position="29"/>
        <end position="89"/>
    </location>
</feature>
<proteinExistence type="predicted"/>
<dbReference type="SUPFAM" id="SSF46689">
    <property type="entry name" value="Homeodomain-like"/>
    <property type="match status" value="1"/>
</dbReference>
<reference evidence="5 6" key="1">
    <citation type="submission" date="2015-12" db="EMBL/GenBank/DDBJ databases">
        <title>Phylogenomics in the description of a new species in the Pseudomonas syringae group.</title>
        <authorList>
            <person name="Busquets A."/>
            <person name="Gomila M."/>
            <person name="Beiki F."/>
            <person name="Rahimian H."/>
            <person name="Mulet M."/>
            <person name="Sanchez D."/>
            <person name="Garcia-Valdes E."/>
            <person name="Lalucat J."/>
        </authorList>
    </citation>
    <scope>NUCLEOTIDE SEQUENCE [LARGE SCALE GENOMIC DNA]</scope>
    <source>
        <strain evidence="5 6">S25</strain>
    </source>
</reference>
<dbReference type="PRINTS" id="PR00455">
    <property type="entry name" value="HTHTETR"/>
</dbReference>
<evidence type="ECO:0000256" key="1">
    <source>
        <dbReference type="ARBA" id="ARBA00023125"/>
    </source>
</evidence>
<dbReference type="InterPro" id="IPR036271">
    <property type="entry name" value="Tet_transcr_reg_TetR-rel_C_sf"/>
</dbReference>
<sequence>MSDDSQSGSHSSPHSGSQSNPGPGRPKDQAKRQAILDAAKELFVRNGYASTSMDAVAAEAGVSKLTVYSHFNDKETLFTSAVVARCEEQMPELFIQLNRDLPAKALLLNVARGFQVLINSPESIELHRLMVTLGTQDPKLSQIFFDAGPQRILQETERLLSRLEQSGQLKFDSPRTAAEHFLSLIKGVCNFRLLVGCGERPDDASAEAHVQEVVGLFMRAYGVE</sequence>
<gene>
    <name evidence="5" type="ORF">AUC61_25095</name>
</gene>
<evidence type="ECO:0000313" key="5">
    <source>
        <dbReference type="EMBL" id="MCI8212813.1"/>
    </source>
</evidence>
<feature type="compositionally biased region" description="Low complexity" evidence="3">
    <location>
        <begin position="1"/>
        <end position="22"/>
    </location>
</feature>
<dbReference type="RefSeq" id="WP_243248958.1">
    <property type="nucleotide sequence ID" value="NZ_LOHG01000029.1"/>
</dbReference>
<dbReference type="Pfam" id="PF14246">
    <property type="entry name" value="TetR_C_7"/>
    <property type="match status" value="1"/>
</dbReference>
<dbReference type="Proteomes" id="UP001320513">
    <property type="component" value="Unassembled WGS sequence"/>
</dbReference>
<dbReference type="InterPro" id="IPR050109">
    <property type="entry name" value="HTH-type_TetR-like_transc_reg"/>
</dbReference>
<evidence type="ECO:0000256" key="3">
    <source>
        <dbReference type="SAM" id="MobiDB-lite"/>
    </source>
</evidence>
<dbReference type="InterPro" id="IPR009057">
    <property type="entry name" value="Homeodomain-like_sf"/>
</dbReference>
<dbReference type="InterPro" id="IPR001647">
    <property type="entry name" value="HTH_TetR"/>
</dbReference>
<name>A0ABS9ZV06_9PSED</name>
<accession>A0ABS9ZV06</accession>
<feature type="region of interest" description="Disordered" evidence="3">
    <location>
        <begin position="1"/>
        <end position="32"/>
    </location>
</feature>
<dbReference type="InterPro" id="IPR039536">
    <property type="entry name" value="TetR_C_Proteobacteria"/>
</dbReference>
<dbReference type="Gene3D" id="1.10.357.10">
    <property type="entry name" value="Tetracycline Repressor, domain 2"/>
    <property type="match status" value="1"/>
</dbReference>
<dbReference type="SUPFAM" id="SSF48498">
    <property type="entry name" value="Tetracyclin repressor-like, C-terminal domain"/>
    <property type="match status" value="1"/>
</dbReference>
<feature type="DNA-binding region" description="H-T-H motif" evidence="2">
    <location>
        <begin position="52"/>
        <end position="71"/>
    </location>
</feature>
<dbReference type="Gene3D" id="1.10.10.60">
    <property type="entry name" value="Homeodomain-like"/>
    <property type="match status" value="1"/>
</dbReference>
<dbReference type="EMBL" id="LOHG01000029">
    <property type="protein sequence ID" value="MCI8212813.1"/>
    <property type="molecule type" value="Genomic_DNA"/>
</dbReference>
<dbReference type="PROSITE" id="PS50977">
    <property type="entry name" value="HTH_TETR_2"/>
    <property type="match status" value="1"/>
</dbReference>
<evidence type="ECO:0000256" key="2">
    <source>
        <dbReference type="PROSITE-ProRule" id="PRU00335"/>
    </source>
</evidence>
<keyword evidence="6" id="KW-1185">Reference proteome</keyword>